<comment type="miscellaneous">
    <text evidence="3">There are 2 substrate-binding sites: the catalytic A site, and the non-catalytic B site that may play a role in the transfer of substrate or product between the active site and the solvent. Alternatively, the B site may bind allosteric effectors.</text>
</comment>
<evidence type="ECO:0000259" key="5">
    <source>
        <dbReference type="Pfam" id="PF10415"/>
    </source>
</evidence>
<feature type="site" description="Important for catalytic activity" evidence="3">
    <location>
        <position position="332"/>
    </location>
</feature>
<comment type="function">
    <text evidence="3">Involved in the TCA cycle. Catalyzes the stereospecific interconversion of fumarate to L-malate.</text>
</comment>
<dbReference type="InterPro" id="IPR000362">
    <property type="entry name" value="Fumarate_lyase_fam"/>
</dbReference>
<comment type="catalytic activity">
    <reaction evidence="3">
        <text>(S)-malate = fumarate + H2O</text>
        <dbReference type="Rhea" id="RHEA:12460"/>
        <dbReference type="ChEBI" id="CHEBI:15377"/>
        <dbReference type="ChEBI" id="CHEBI:15589"/>
        <dbReference type="ChEBI" id="CHEBI:29806"/>
        <dbReference type="EC" id="4.2.1.2"/>
    </reaction>
</comment>
<feature type="active site" description="Proton donor/acceptor" evidence="3">
    <location>
        <position position="189"/>
    </location>
</feature>
<gene>
    <name evidence="3 6" type="primary">fumC</name>
    <name evidence="6" type="ORF">DZC73_21385</name>
</gene>
<comment type="similarity">
    <text evidence="1 3">Belongs to the class-II fumarase/aspartase family. Fumarase subfamily.</text>
</comment>
<keyword evidence="3" id="KW-0816">Tricarboxylic acid cycle</keyword>
<evidence type="ECO:0000256" key="2">
    <source>
        <dbReference type="ARBA" id="ARBA00023239"/>
    </source>
</evidence>
<evidence type="ECO:0000256" key="1">
    <source>
        <dbReference type="ARBA" id="ARBA00009084"/>
    </source>
</evidence>
<dbReference type="OrthoDB" id="9802809at2"/>
<comment type="subcellular location">
    <subcellularLocation>
        <location evidence="3">Cytoplasm</location>
    </subcellularLocation>
</comment>
<dbReference type="Pfam" id="PF00206">
    <property type="entry name" value="Lyase_1"/>
    <property type="match status" value="1"/>
</dbReference>
<protein>
    <recommendedName>
        <fullName evidence="3">Fumarate hydratase class II</fullName>
        <shortName evidence="3">Fumarase C</shortName>
        <ecNumber evidence="3">4.2.1.2</ecNumber>
    </recommendedName>
    <alternativeName>
        <fullName evidence="3">Aerobic fumarase</fullName>
    </alternativeName>
    <alternativeName>
        <fullName evidence="3">Iron-independent fumarase</fullName>
    </alternativeName>
</protein>
<dbReference type="InterPro" id="IPR005677">
    <property type="entry name" value="Fum_hydII"/>
</dbReference>
<dbReference type="GO" id="GO:0006106">
    <property type="term" value="P:fumarate metabolic process"/>
    <property type="evidence" value="ECO:0007669"/>
    <property type="project" value="InterPro"/>
</dbReference>
<evidence type="ECO:0000259" key="4">
    <source>
        <dbReference type="Pfam" id="PF00206"/>
    </source>
</evidence>
<evidence type="ECO:0000313" key="6">
    <source>
        <dbReference type="EMBL" id="RQP22843.1"/>
    </source>
</evidence>
<name>A0A3N7HMJ9_9BURK</name>
<dbReference type="PANTHER" id="PTHR11444">
    <property type="entry name" value="ASPARTATEAMMONIA/ARGININOSUCCINATE/ADENYLOSUCCINATE LYASE"/>
    <property type="match status" value="1"/>
</dbReference>
<dbReference type="FunFam" id="1.20.200.10:FF:000001">
    <property type="entry name" value="Fumarate hydratase, mitochondrial"/>
    <property type="match status" value="1"/>
</dbReference>
<feature type="binding site" description="in site B" evidence="3">
    <location>
        <begin position="130"/>
        <end position="133"/>
    </location>
    <ligand>
        <name>substrate</name>
    </ligand>
</feature>
<dbReference type="NCBIfam" id="TIGR00979">
    <property type="entry name" value="fumC_II"/>
    <property type="match status" value="1"/>
</dbReference>
<accession>A0A3N7HMJ9</accession>
<dbReference type="Gene3D" id="1.10.40.30">
    <property type="entry name" value="Fumarase/aspartase (C-terminal domain)"/>
    <property type="match status" value="1"/>
</dbReference>
<feature type="binding site" evidence="3">
    <location>
        <position position="188"/>
    </location>
    <ligand>
        <name>substrate</name>
    </ligand>
</feature>
<dbReference type="EMBL" id="QUSW01000006">
    <property type="protein sequence ID" value="RQP22843.1"/>
    <property type="molecule type" value="Genomic_DNA"/>
</dbReference>
<dbReference type="GO" id="GO:0005737">
    <property type="term" value="C:cytoplasm"/>
    <property type="evidence" value="ECO:0007669"/>
    <property type="project" value="UniProtKB-SubCell"/>
</dbReference>
<keyword evidence="7" id="KW-1185">Reference proteome</keyword>
<feature type="domain" description="Fumarase C C-terminal" evidence="5">
    <location>
        <begin position="409"/>
        <end position="460"/>
    </location>
</feature>
<feature type="binding site" evidence="3">
    <location>
        <begin position="325"/>
        <end position="327"/>
    </location>
    <ligand>
        <name>substrate</name>
    </ligand>
</feature>
<dbReference type="PRINTS" id="PR00149">
    <property type="entry name" value="FUMRATELYASE"/>
</dbReference>
<reference evidence="6 7" key="2">
    <citation type="submission" date="2018-12" db="EMBL/GenBank/DDBJ databases">
        <title>Rhizobacter gummiphilus sp. nov., a rubber-degrading bacterium isolated from the soil of a botanical garden in Japan.</title>
        <authorList>
            <person name="Shunsuke S.S."/>
        </authorList>
    </citation>
    <scope>NUCLEOTIDE SEQUENCE [LARGE SCALE GENOMIC DNA]</scope>
    <source>
        <strain evidence="6 7">S-16</strain>
    </source>
</reference>
<sequence>MTTRKRIETDSMGPIEVDADRRWGAQTQRSLEHFRISGERMPIELLRALAMVKRAAAGVNRELGMLDATLADAIEDAATRVLAGGYDGEFPLVVWQTGSGTQTNMNMNEVLANLASETINGAEGGERVVHPNDHVNKGQSSNDVFPTAMNVAAAVAVSRRLLPSLAALRDEFAAKSHDYKDIVKIGRTHLQDATPLTLGQEFSGYAAQLTQAHAAIGAALFPVFELALGGTAVGTGLNAHPEFGDRVAARLAQELELPFVGATNKFAALAAHDTLVMLHGALKMAAVALMKIANDLRLLASGPRSGIGELTLPENEPGSSIMPGKVNPTQCEAMTMACAQVMGNDVAVAVGGASGHFELNVFKPLIAHNLLQSVRLLADACDSFNEHCVKGLEPNRERIRELVANSLMLVTALAPHIGYDRSAKIAHKAHHEGTSLRDAALALGVNGADFDAWVVPAKMV</sequence>
<dbReference type="SUPFAM" id="SSF48557">
    <property type="entry name" value="L-aspartase-like"/>
    <property type="match status" value="1"/>
</dbReference>
<dbReference type="InterPro" id="IPR008948">
    <property type="entry name" value="L-Aspartase-like"/>
</dbReference>
<dbReference type="FunFam" id="1.10.40.30:FF:000002">
    <property type="entry name" value="Fumarate hydratase class II"/>
    <property type="match status" value="1"/>
</dbReference>
<feature type="binding site" evidence="3">
    <location>
        <position position="320"/>
    </location>
    <ligand>
        <name>substrate</name>
    </ligand>
</feature>
<evidence type="ECO:0000313" key="7">
    <source>
        <dbReference type="Proteomes" id="UP000267464"/>
    </source>
</evidence>
<dbReference type="EC" id="4.2.1.2" evidence="3"/>
<dbReference type="HAMAP" id="MF_00743">
    <property type="entry name" value="FumaraseC"/>
    <property type="match status" value="1"/>
</dbReference>
<dbReference type="PROSITE" id="PS00163">
    <property type="entry name" value="FUMARATE_LYASES"/>
    <property type="match status" value="1"/>
</dbReference>
<proteinExistence type="inferred from homology"/>
<dbReference type="AlphaFoldDB" id="A0A3N7HMJ9"/>
<keyword evidence="3" id="KW-0963">Cytoplasm</keyword>
<dbReference type="InterPro" id="IPR022761">
    <property type="entry name" value="Fumarate_lyase_N"/>
</dbReference>
<dbReference type="RefSeq" id="WP_124542421.1">
    <property type="nucleotide sequence ID" value="NZ_QUSW01000006.1"/>
</dbReference>
<comment type="subunit">
    <text evidence="3">Homotetramer.</text>
</comment>
<comment type="caution">
    <text evidence="6">The sequence shown here is derived from an EMBL/GenBank/DDBJ whole genome shotgun (WGS) entry which is preliminary data.</text>
</comment>
<dbReference type="Gene3D" id="1.10.275.10">
    <property type="entry name" value="Fumarase/aspartase (N-terminal domain)"/>
    <property type="match status" value="1"/>
</dbReference>
<dbReference type="InterPro" id="IPR020557">
    <property type="entry name" value="Fumarate_lyase_CS"/>
</dbReference>
<dbReference type="GO" id="GO:0006099">
    <property type="term" value="P:tricarboxylic acid cycle"/>
    <property type="evidence" value="ECO:0007669"/>
    <property type="project" value="UniProtKB-UniRule"/>
</dbReference>
<dbReference type="PANTHER" id="PTHR11444:SF1">
    <property type="entry name" value="FUMARATE HYDRATASE, MITOCHONDRIAL"/>
    <property type="match status" value="1"/>
</dbReference>
<dbReference type="GO" id="GO:0004333">
    <property type="term" value="F:fumarate hydratase activity"/>
    <property type="evidence" value="ECO:0007669"/>
    <property type="project" value="UniProtKB-UniRule"/>
</dbReference>
<feature type="binding site" evidence="3">
    <location>
        <begin position="140"/>
        <end position="142"/>
    </location>
    <ligand>
        <name>substrate</name>
    </ligand>
</feature>
<dbReference type="Pfam" id="PF10415">
    <property type="entry name" value="FumaraseC_C"/>
    <property type="match status" value="1"/>
</dbReference>
<dbReference type="NCBIfam" id="NF008909">
    <property type="entry name" value="PRK12273.1"/>
    <property type="match status" value="1"/>
</dbReference>
<dbReference type="UniPathway" id="UPA00223">
    <property type="reaction ID" value="UER01007"/>
</dbReference>
<dbReference type="InterPro" id="IPR018951">
    <property type="entry name" value="Fumarase_C_C"/>
</dbReference>
<feature type="active site" evidence="3">
    <location>
        <position position="319"/>
    </location>
</feature>
<dbReference type="CDD" id="cd01362">
    <property type="entry name" value="Fumarase_classII"/>
    <property type="match status" value="1"/>
</dbReference>
<feature type="domain" description="Fumarate lyase N-terminal" evidence="4">
    <location>
        <begin position="13"/>
        <end position="343"/>
    </location>
</feature>
<comment type="pathway">
    <text evidence="3">Carbohydrate metabolism; tricarboxylic acid cycle; (S)-malate from fumarate: step 1/1.</text>
</comment>
<keyword evidence="2 3" id="KW-0456">Lyase</keyword>
<dbReference type="Proteomes" id="UP000267464">
    <property type="component" value="Unassembled WGS sequence"/>
</dbReference>
<dbReference type="GO" id="GO:0006108">
    <property type="term" value="P:malate metabolic process"/>
    <property type="evidence" value="ECO:0007669"/>
    <property type="project" value="TreeGrafter"/>
</dbReference>
<dbReference type="InterPro" id="IPR024083">
    <property type="entry name" value="Fumarase/histidase_N"/>
</dbReference>
<dbReference type="FunFam" id="1.10.275.10:FF:000001">
    <property type="entry name" value="Fumarate hydratase, mitochondrial"/>
    <property type="match status" value="1"/>
</dbReference>
<evidence type="ECO:0000256" key="3">
    <source>
        <dbReference type="HAMAP-Rule" id="MF_00743"/>
    </source>
</evidence>
<feature type="binding site" evidence="3">
    <location>
        <begin position="99"/>
        <end position="101"/>
    </location>
    <ligand>
        <name>substrate</name>
    </ligand>
</feature>
<organism evidence="6 7">
    <name type="scientific">Piscinibacter terrae</name>
    <dbReference type="NCBI Taxonomy" id="2496871"/>
    <lineage>
        <taxon>Bacteria</taxon>
        <taxon>Pseudomonadati</taxon>
        <taxon>Pseudomonadota</taxon>
        <taxon>Betaproteobacteria</taxon>
        <taxon>Burkholderiales</taxon>
        <taxon>Sphaerotilaceae</taxon>
        <taxon>Piscinibacter</taxon>
    </lineage>
</organism>
<reference evidence="6 7" key="1">
    <citation type="submission" date="2018-08" db="EMBL/GenBank/DDBJ databases">
        <authorList>
            <person name="Khan S.A."/>
            <person name="Jeon C.O."/>
            <person name="Chun B.H."/>
            <person name="Jeong S.E."/>
        </authorList>
    </citation>
    <scope>NUCLEOTIDE SEQUENCE [LARGE SCALE GENOMIC DNA]</scope>
    <source>
        <strain evidence="6 7">S-16</strain>
    </source>
</reference>
<dbReference type="Gene3D" id="1.20.200.10">
    <property type="entry name" value="Fumarase/aspartase (Central domain)"/>
    <property type="match status" value="1"/>
</dbReference>